<dbReference type="PROSITE" id="PS50142">
    <property type="entry name" value="RNASE_3_2"/>
    <property type="match status" value="1"/>
</dbReference>
<feature type="active site" evidence="15">
    <location>
        <position position="55"/>
    </location>
</feature>
<evidence type="ECO:0000256" key="10">
    <source>
        <dbReference type="ARBA" id="ARBA00022723"/>
    </source>
</evidence>
<dbReference type="GO" id="GO:0004525">
    <property type="term" value="F:ribonuclease III activity"/>
    <property type="evidence" value="ECO:0007669"/>
    <property type="project" value="UniProtKB-UniRule"/>
</dbReference>
<dbReference type="GO" id="GO:0006397">
    <property type="term" value="P:mRNA processing"/>
    <property type="evidence" value="ECO:0007669"/>
    <property type="project" value="UniProtKB-UniRule"/>
</dbReference>
<dbReference type="RefSeq" id="WP_006875902.1">
    <property type="nucleotide sequence ID" value="NZ_CABIWA010000013.1"/>
</dbReference>
<dbReference type="FunFam" id="3.30.160.20:FF:000003">
    <property type="entry name" value="Ribonuclease 3"/>
    <property type="match status" value="1"/>
</dbReference>
<keyword evidence="12 15" id="KW-0378">Hydrolase</keyword>
<dbReference type="CDD" id="cd00593">
    <property type="entry name" value="RIBOc"/>
    <property type="match status" value="1"/>
</dbReference>
<dbReference type="Pfam" id="PF14622">
    <property type="entry name" value="Ribonucleas_3_3"/>
    <property type="match status" value="1"/>
</dbReference>
<dbReference type="SMART" id="SM00535">
    <property type="entry name" value="RIBOc"/>
    <property type="match status" value="1"/>
</dbReference>
<dbReference type="GO" id="GO:0046872">
    <property type="term" value="F:metal ion binding"/>
    <property type="evidence" value="ECO:0007669"/>
    <property type="project" value="UniProtKB-KW"/>
</dbReference>
<feature type="binding site" evidence="15">
    <location>
        <position position="126"/>
    </location>
    <ligand>
        <name>Mg(2+)</name>
        <dbReference type="ChEBI" id="CHEBI:18420"/>
    </ligand>
</feature>
<evidence type="ECO:0000256" key="12">
    <source>
        <dbReference type="ARBA" id="ARBA00022801"/>
    </source>
</evidence>
<dbReference type="CDD" id="cd10845">
    <property type="entry name" value="DSRM_RNAse_III_family"/>
    <property type="match status" value="1"/>
</dbReference>
<dbReference type="GO" id="GO:0005737">
    <property type="term" value="C:cytoplasm"/>
    <property type="evidence" value="ECO:0007669"/>
    <property type="project" value="UniProtKB-SubCell"/>
</dbReference>
<evidence type="ECO:0000259" key="17">
    <source>
        <dbReference type="PROSITE" id="PS50142"/>
    </source>
</evidence>
<evidence type="ECO:0000256" key="14">
    <source>
        <dbReference type="ARBA" id="ARBA00022884"/>
    </source>
</evidence>
<evidence type="ECO:0000256" key="9">
    <source>
        <dbReference type="ARBA" id="ARBA00022722"/>
    </source>
</evidence>
<evidence type="ECO:0000256" key="4">
    <source>
        <dbReference type="ARBA" id="ARBA00011738"/>
    </source>
</evidence>
<reference evidence="18 20" key="1">
    <citation type="submission" date="2015-09" db="EMBL/GenBank/DDBJ databases">
        <authorList>
            <consortium name="Pathogen Informatics"/>
        </authorList>
    </citation>
    <scope>NUCLEOTIDE SEQUENCE [LARGE SCALE GENOMIC DNA]</scope>
    <source>
        <strain evidence="18 20">2789STDY5834939</strain>
    </source>
</reference>
<keyword evidence="8 15" id="KW-0819">tRNA processing</keyword>
<dbReference type="GeneID" id="72462425"/>
<evidence type="ECO:0000313" key="18">
    <source>
        <dbReference type="EMBL" id="CUP75684.1"/>
    </source>
</evidence>
<evidence type="ECO:0000256" key="7">
    <source>
        <dbReference type="ARBA" id="ARBA00022664"/>
    </source>
</evidence>
<gene>
    <name evidence="15 18" type="primary">rnc</name>
    <name evidence="19" type="ORF">B5F11_06590</name>
    <name evidence="18" type="ORF">ERS852551_01842</name>
</gene>
<proteinExistence type="inferred from homology"/>
<dbReference type="GO" id="GO:0008033">
    <property type="term" value="P:tRNA processing"/>
    <property type="evidence" value="ECO:0007669"/>
    <property type="project" value="UniProtKB-KW"/>
</dbReference>
<comment type="function">
    <text evidence="15">Digests double-stranded RNA. Involved in the processing of primary rRNA transcript to yield the immediate precursors to the large and small rRNAs (23S and 16S). Processes some mRNAs, and tRNAs when they are encoded in the rRNA operon. Processes pre-crRNA and tracrRNA of type II CRISPR loci if present in the organism.</text>
</comment>
<evidence type="ECO:0000256" key="15">
    <source>
        <dbReference type="HAMAP-Rule" id="MF_00104"/>
    </source>
</evidence>
<feature type="active site" evidence="15">
    <location>
        <position position="126"/>
    </location>
</feature>
<reference evidence="21" key="2">
    <citation type="submission" date="2017-04" db="EMBL/GenBank/DDBJ databases">
        <title>Function of individual gut microbiota members based on whole genome sequencing of pure cultures obtained from chicken caecum.</title>
        <authorList>
            <person name="Medvecky M."/>
            <person name="Cejkova D."/>
            <person name="Polansky O."/>
            <person name="Karasova D."/>
            <person name="Kubasova T."/>
            <person name="Cizek A."/>
            <person name="Rychlik I."/>
        </authorList>
    </citation>
    <scope>NUCLEOTIDE SEQUENCE [LARGE SCALE GENOMIC DNA]</scope>
    <source>
        <strain evidence="21">An175</strain>
    </source>
</reference>
<evidence type="ECO:0000256" key="3">
    <source>
        <dbReference type="ARBA" id="ARBA00010183"/>
    </source>
</evidence>
<protein>
    <recommendedName>
        <fullName evidence="15">Ribonuclease 3</fullName>
        <ecNumber evidence="15">3.1.26.3</ecNumber>
    </recommendedName>
    <alternativeName>
        <fullName evidence="15">Ribonuclease III</fullName>
        <shortName evidence="15">RNase III</shortName>
    </alternativeName>
</protein>
<keyword evidence="9 15" id="KW-0540">Nuclease</keyword>
<dbReference type="EC" id="3.1.26.3" evidence="15"/>
<dbReference type="PANTHER" id="PTHR11207:SF0">
    <property type="entry name" value="RIBONUCLEASE 3"/>
    <property type="match status" value="1"/>
</dbReference>
<feature type="domain" description="RNase III" evidence="17">
    <location>
        <begin position="10"/>
        <end position="137"/>
    </location>
</feature>
<keyword evidence="15" id="KW-0699">rRNA-binding</keyword>
<evidence type="ECO:0000256" key="6">
    <source>
        <dbReference type="ARBA" id="ARBA00022552"/>
    </source>
</evidence>
<evidence type="ECO:0000313" key="21">
    <source>
        <dbReference type="Proteomes" id="UP000196386"/>
    </source>
</evidence>
<dbReference type="InterPro" id="IPR014720">
    <property type="entry name" value="dsRBD_dom"/>
</dbReference>
<evidence type="ECO:0000313" key="19">
    <source>
        <dbReference type="EMBL" id="OUP69990.1"/>
    </source>
</evidence>
<dbReference type="PANTHER" id="PTHR11207">
    <property type="entry name" value="RIBONUCLEASE III"/>
    <property type="match status" value="1"/>
</dbReference>
<dbReference type="Pfam" id="PF00035">
    <property type="entry name" value="dsrm"/>
    <property type="match status" value="1"/>
</dbReference>
<dbReference type="PROSITE" id="PS50137">
    <property type="entry name" value="DS_RBD"/>
    <property type="match status" value="1"/>
</dbReference>
<evidence type="ECO:0000256" key="5">
    <source>
        <dbReference type="ARBA" id="ARBA00022490"/>
    </source>
</evidence>
<reference evidence="19" key="3">
    <citation type="journal article" date="2018" name="BMC Genomics">
        <title>Whole genome sequencing and function prediction of 133 gut anaerobes isolated from chicken caecum in pure cultures.</title>
        <authorList>
            <person name="Medvecky M."/>
            <person name="Cejkova D."/>
            <person name="Polansky O."/>
            <person name="Karasova D."/>
            <person name="Kubasova T."/>
            <person name="Cizek A."/>
            <person name="Rychlik I."/>
        </authorList>
    </citation>
    <scope>NUCLEOTIDE SEQUENCE</scope>
    <source>
        <strain evidence="19">An175</strain>
    </source>
</reference>
<dbReference type="Proteomes" id="UP000095765">
    <property type="component" value="Unassembled WGS sequence"/>
</dbReference>
<evidence type="ECO:0000313" key="20">
    <source>
        <dbReference type="Proteomes" id="UP000095765"/>
    </source>
</evidence>
<evidence type="ECO:0000256" key="13">
    <source>
        <dbReference type="ARBA" id="ARBA00022842"/>
    </source>
</evidence>
<accession>A0A174QR29</accession>
<dbReference type="SUPFAM" id="SSF69065">
    <property type="entry name" value="RNase III domain-like"/>
    <property type="match status" value="1"/>
</dbReference>
<evidence type="ECO:0000259" key="16">
    <source>
        <dbReference type="PROSITE" id="PS50137"/>
    </source>
</evidence>
<evidence type="ECO:0000256" key="1">
    <source>
        <dbReference type="ARBA" id="ARBA00000109"/>
    </source>
</evidence>
<sequence length="232" mass="25568">MRPGQEGASASALEGRIGYTFQNGRYLDIALTHSSYANEVKKNISSNERQEFLGDAVLSIVVSDYLFHTYHLAEGDLTKLRAALVCEKSLWEFSQALGLGDFLKLGRGEEMMGGRTRPSILADAFEALIAAIYLDGGIEPARRFVLGYIVDALENRDDLAFSDYKTMLQEIIQKNPEERLSYVLVNESGPDHNKKFLVEVRLNSNVIGVGCGGSKKSAEQAAAREALKLMGR</sequence>
<comment type="subcellular location">
    <subcellularLocation>
        <location evidence="2 15">Cytoplasm</location>
    </subcellularLocation>
</comment>
<dbReference type="InterPro" id="IPR000999">
    <property type="entry name" value="RNase_III_dom"/>
</dbReference>
<comment type="subunit">
    <text evidence="4 15">Homodimer.</text>
</comment>
<dbReference type="HAMAP" id="MF_00104">
    <property type="entry name" value="RNase_III"/>
    <property type="match status" value="1"/>
</dbReference>
<dbReference type="GO" id="GO:0010468">
    <property type="term" value="P:regulation of gene expression"/>
    <property type="evidence" value="ECO:0007669"/>
    <property type="project" value="TreeGrafter"/>
</dbReference>
<dbReference type="Gene3D" id="1.10.1520.10">
    <property type="entry name" value="Ribonuclease III domain"/>
    <property type="match status" value="1"/>
</dbReference>
<keyword evidence="13 15" id="KW-0460">Magnesium</keyword>
<dbReference type="GO" id="GO:0006364">
    <property type="term" value="P:rRNA processing"/>
    <property type="evidence" value="ECO:0007669"/>
    <property type="project" value="UniProtKB-UniRule"/>
</dbReference>
<keyword evidence="6 15" id="KW-0698">rRNA processing</keyword>
<dbReference type="Gene3D" id="3.30.160.20">
    <property type="match status" value="1"/>
</dbReference>
<dbReference type="SMART" id="SM00358">
    <property type="entry name" value="DSRM"/>
    <property type="match status" value="1"/>
</dbReference>
<comment type="catalytic activity">
    <reaction evidence="1 15">
        <text>Endonucleolytic cleavage to 5'-phosphomonoester.</text>
        <dbReference type="EC" id="3.1.26.3"/>
    </reaction>
</comment>
<dbReference type="AlphaFoldDB" id="A0A174QR29"/>
<dbReference type="FunFam" id="1.10.1520.10:FF:000001">
    <property type="entry name" value="Ribonuclease 3"/>
    <property type="match status" value="1"/>
</dbReference>
<name>A0A174QR29_9FIRM</name>
<feature type="domain" description="DRBM" evidence="16">
    <location>
        <begin position="163"/>
        <end position="232"/>
    </location>
</feature>
<keyword evidence="14 15" id="KW-0694">RNA-binding</keyword>
<dbReference type="SUPFAM" id="SSF54768">
    <property type="entry name" value="dsRNA-binding domain-like"/>
    <property type="match status" value="1"/>
</dbReference>
<dbReference type="EMBL" id="CZBE01000011">
    <property type="protein sequence ID" value="CUP75684.1"/>
    <property type="molecule type" value="Genomic_DNA"/>
</dbReference>
<evidence type="ECO:0000256" key="2">
    <source>
        <dbReference type="ARBA" id="ARBA00004496"/>
    </source>
</evidence>
<comment type="cofactor">
    <cofactor evidence="15">
        <name>Mg(2+)</name>
        <dbReference type="ChEBI" id="CHEBI:18420"/>
    </cofactor>
</comment>
<organism evidence="18 20">
    <name type="scientific">Anaerotruncus colihominis</name>
    <dbReference type="NCBI Taxonomy" id="169435"/>
    <lineage>
        <taxon>Bacteria</taxon>
        <taxon>Bacillati</taxon>
        <taxon>Bacillota</taxon>
        <taxon>Clostridia</taxon>
        <taxon>Eubacteriales</taxon>
        <taxon>Oscillospiraceae</taxon>
        <taxon>Anaerotruncus</taxon>
    </lineage>
</organism>
<dbReference type="InterPro" id="IPR036389">
    <property type="entry name" value="RNase_III_sf"/>
</dbReference>
<evidence type="ECO:0000256" key="11">
    <source>
        <dbReference type="ARBA" id="ARBA00022759"/>
    </source>
</evidence>
<feature type="binding site" evidence="15">
    <location>
        <position position="51"/>
    </location>
    <ligand>
        <name>Mg(2+)</name>
        <dbReference type="ChEBI" id="CHEBI:18420"/>
    </ligand>
</feature>
<dbReference type="InterPro" id="IPR011907">
    <property type="entry name" value="RNase_III"/>
</dbReference>
<dbReference type="GO" id="GO:0042802">
    <property type="term" value="F:identical protein binding"/>
    <property type="evidence" value="ECO:0007669"/>
    <property type="project" value="UniProtKB-ARBA"/>
</dbReference>
<keyword evidence="11 15" id="KW-0255">Endonuclease</keyword>
<dbReference type="GO" id="GO:0003725">
    <property type="term" value="F:double-stranded RNA binding"/>
    <property type="evidence" value="ECO:0007669"/>
    <property type="project" value="TreeGrafter"/>
</dbReference>
<comment type="similarity">
    <text evidence="3">Belongs to the ribonuclease III family.</text>
</comment>
<keyword evidence="5 15" id="KW-0963">Cytoplasm</keyword>
<keyword evidence="10 15" id="KW-0479">Metal-binding</keyword>
<dbReference type="NCBIfam" id="TIGR02191">
    <property type="entry name" value="RNaseIII"/>
    <property type="match status" value="1"/>
</dbReference>
<dbReference type="EMBL" id="NFKP01000006">
    <property type="protein sequence ID" value="OUP69990.1"/>
    <property type="molecule type" value="Genomic_DNA"/>
</dbReference>
<keyword evidence="7 15" id="KW-0507">mRNA processing</keyword>
<evidence type="ECO:0000256" key="8">
    <source>
        <dbReference type="ARBA" id="ARBA00022694"/>
    </source>
</evidence>
<dbReference type="GO" id="GO:0019843">
    <property type="term" value="F:rRNA binding"/>
    <property type="evidence" value="ECO:0007669"/>
    <property type="project" value="UniProtKB-KW"/>
</dbReference>
<feature type="binding site" evidence="15">
    <location>
        <position position="123"/>
    </location>
    <ligand>
        <name>Mg(2+)</name>
        <dbReference type="ChEBI" id="CHEBI:18420"/>
    </ligand>
</feature>
<dbReference type="Proteomes" id="UP000196386">
    <property type="component" value="Unassembled WGS sequence"/>
</dbReference>